<accession>A0A1X0QLQ5</accession>
<reference evidence="1" key="1">
    <citation type="journal article" date="2016" name="Proc. Natl. Acad. Sci. U.S.A.">
        <title>Lipid metabolic changes in an early divergent fungus govern the establishment of a mutualistic symbiosis with endobacteria.</title>
        <authorList>
            <person name="Lastovetsky O.A."/>
            <person name="Gaspar M.L."/>
            <person name="Mondo S.J."/>
            <person name="LaButti K.M."/>
            <person name="Sandor L."/>
            <person name="Grigoriev I.V."/>
            <person name="Henry S.A."/>
            <person name="Pawlowska T.E."/>
        </authorList>
    </citation>
    <scope>NUCLEOTIDE SEQUENCE [LARGE SCALE GENOMIC DNA]</scope>
    <source>
        <strain evidence="1">ATCC 52814</strain>
    </source>
</reference>
<gene>
    <name evidence="1" type="ORF">BCV72DRAFT_310765</name>
</gene>
<sequence length="85" mass="10166">MVFISRNHALCIYYQLKFNDENTIQALKKFQPLSDEHEVCYLNDPLIPVLVLKTRLYGSSFLFKEYFNEVLKENVSIEFKQKPKF</sequence>
<dbReference type="VEuPathDB" id="FungiDB:BCV72DRAFT_310765"/>
<dbReference type="Proteomes" id="UP000242414">
    <property type="component" value="Unassembled WGS sequence"/>
</dbReference>
<name>A0A1X0QLQ5_RHIZD</name>
<dbReference type="OrthoDB" id="2288259at2759"/>
<dbReference type="EMBL" id="KV922394">
    <property type="protein sequence ID" value="ORE00679.1"/>
    <property type="molecule type" value="Genomic_DNA"/>
</dbReference>
<dbReference type="AlphaFoldDB" id="A0A1X0QLQ5"/>
<evidence type="ECO:0000313" key="1">
    <source>
        <dbReference type="EMBL" id="ORE00679.1"/>
    </source>
</evidence>
<proteinExistence type="predicted"/>
<organism evidence="1">
    <name type="scientific">Rhizopus microsporus var. microsporus</name>
    <dbReference type="NCBI Taxonomy" id="86635"/>
    <lineage>
        <taxon>Eukaryota</taxon>
        <taxon>Fungi</taxon>
        <taxon>Fungi incertae sedis</taxon>
        <taxon>Mucoromycota</taxon>
        <taxon>Mucoromycotina</taxon>
        <taxon>Mucoromycetes</taxon>
        <taxon>Mucorales</taxon>
        <taxon>Mucorineae</taxon>
        <taxon>Rhizopodaceae</taxon>
        <taxon>Rhizopus</taxon>
    </lineage>
</organism>
<protein>
    <submittedName>
        <fullName evidence="1">Uncharacterized protein</fullName>
    </submittedName>
</protein>